<feature type="compositionally biased region" description="Basic and acidic residues" evidence="1">
    <location>
        <begin position="82"/>
        <end position="95"/>
    </location>
</feature>
<feature type="region of interest" description="Disordered" evidence="1">
    <location>
        <begin position="1"/>
        <end position="95"/>
    </location>
</feature>
<gene>
    <name evidence="2" type="ORF">PoB_000082800</name>
</gene>
<proteinExistence type="predicted"/>
<evidence type="ECO:0000313" key="2">
    <source>
        <dbReference type="EMBL" id="GFN74322.1"/>
    </source>
</evidence>
<dbReference type="EMBL" id="BLXT01000088">
    <property type="protein sequence ID" value="GFN74322.1"/>
    <property type="molecule type" value="Genomic_DNA"/>
</dbReference>
<dbReference type="Proteomes" id="UP000735302">
    <property type="component" value="Unassembled WGS sequence"/>
</dbReference>
<sequence length="128" mass="13151">MVDLTSDFVDDAGIASGMGVGDDDGGSGSYDSRRDDVGGDEDGDGDSDGDDDCGGDRSVDTDGSHRVDEVDDDNGDGANDVVGHDGSVENRDDGRIPLPRYALMEGDGLLNLLNIATLSISLEQLPSG</sequence>
<feature type="compositionally biased region" description="Basic and acidic residues" evidence="1">
    <location>
        <begin position="54"/>
        <end position="68"/>
    </location>
</feature>
<dbReference type="AlphaFoldDB" id="A0AAV3XVL2"/>
<comment type="caution">
    <text evidence="2">The sequence shown here is derived from an EMBL/GenBank/DDBJ whole genome shotgun (WGS) entry which is preliminary data.</text>
</comment>
<accession>A0AAV3XVL2</accession>
<feature type="compositionally biased region" description="Acidic residues" evidence="1">
    <location>
        <begin position="38"/>
        <end position="53"/>
    </location>
</feature>
<organism evidence="2 3">
    <name type="scientific">Plakobranchus ocellatus</name>
    <dbReference type="NCBI Taxonomy" id="259542"/>
    <lineage>
        <taxon>Eukaryota</taxon>
        <taxon>Metazoa</taxon>
        <taxon>Spiralia</taxon>
        <taxon>Lophotrochozoa</taxon>
        <taxon>Mollusca</taxon>
        <taxon>Gastropoda</taxon>
        <taxon>Heterobranchia</taxon>
        <taxon>Euthyneura</taxon>
        <taxon>Panpulmonata</taxon>
        <taxon>Sacoglossa</taxon>
        <taxon>Placobranchoidea</taxon>
        <taxon>Plakobranchidae</taxon>
        <taxon>Plakobranchus</taxon>
    </lineage>
</organism>
<evidence type="ECO:0000256" key="1">
    <source>
        <dbReference type="SAM" id="MobiDB-lite"/>
    </source>
</evidence>
<protein>
    <submittedName>
        <fullName evidence="2">Uncharacterized protein</fullName>
    </submittedName>
</protein>
<reference evidence="2 3" key="1">
    <citation type="journal article" date="2021" name="Elife">
        <title>Chloroplast acquisition without the gene transfer in kleptoplastic sea slugs, Plakobranchus ocellatus.</title>
        <authorList>
            <person name="Maeda T."/>
            <person name="Takahashi S."/>
            <person name="Yoshida T."/>
            <person name="Shimamura S."/>
            <person name="Takaki Y."/>
            <person name="Nagai Y."/>
            <person name="Toyoda A."/>
            <person name="Suzuki Y."/>
            <person name="Arimoto A."/>
            <person name="Ishii H."/>
            <person name="Satoh N."/>
            <person name="Nishiyama T."/>
            <person name="Hasebe M."/>
            <person name="Maruyama T."/>
            <person name="Minagawa J."/>
            <person name="Obokata J."/>
            <person name="Shigenobu S."/>
        </authorList>
    </citation>
    <scope>NUCLEOTIDE SEQUENCE [LARGE SCALE GENOMIC DNA]</scope>
</reference>
<keyword evidence="3" id="KW-1185">Reference proteome</keyword>
<name>A0AAV3XVL2_9GAST</name>
<evidence type="ECO:0000313" key="3">
    <source>
        <dbReference type="Proteomes" id="UP000735302"/>
    </source>
</evidence>